<evidence type="ECO:0000313" key="4">
    <source>
        <dbReference type="Proteomes" id="UP000483035"/>
    </source>
</evidence>
<evidence type="ECO:0000256" key="2">
    <source>
        <dbReference type="SAM" id="Phobius"/>
    </source>
</evidence>
<dbReference type="RefSeq" id="WP_163985762.1">
    <property type="nucleotide sequence ID" value="NZ_WUEY01000003.1"/>
</dbReference>
<accession>A0A6L9U474</accession>
<gene>
    <name evidence="3" type="ORF">GR212_06985</name>
</gene>
<evidence type="ECO:0000313" key="3">
    <source>
        <dbReference type="EMBL" id="NEI69318.1"/>
    </source>
</evidence>
<feature type="region of interest" description="Disordered" evidence="1">
    <location>
        <begin position="1"/>
        <end position="21"/>
    </location>
</feature>
<comment type="caution">
    <text evidence="3">The sequence shown here is derived from an EMBL/GenBank/DDBJ whole genome shotgun (WGS) entry which is preliminary data.</text>
</comment>
<dbReference type="AlphaFoldDB" id="A0A6L9U474"/>
<feature type="transmembrane region" description="Helical" evidence="2">
    <location>
        <begin position="75"/>
        <end position="92"/>
    </location>
</feature>
<name>A0A6L9U474_9HYPH</name>
<keyword evidence="2" id="KW-1133">Transmembrane helix</keyword>
<dbReference type="EMBL" id="WUEY01000003">
    <property type="protein sequence ID" value="NEI69318.1"/>
    <property type="molecule type" value="Genomic_DNA"/>
</dbReference>
<keyword evidence="2" id="KW-0812">Transmembrane</keyword>
<dbReference type="Proteomes" id="UP000483035">
    <property type="component" value="Unassembled WGS sequence"/>
</dbReference>
<keyword evidence="2" id="KW-0472">Membrane</keyword>
<organism evidence="3 4">
    <name type="scientific">Rhizobium lusitanum</name>
    <dbReference type="NCBI Taxonomy" id="293958"/>
    <lineage>
        <taxon>Bacteria</taxon>
        <taxon>Pseudomonadati</taxon>
        <taxon>Pseudomonadota</taxon>
        <taxon>Alphaproteobacteria</taxon>
        <taxon>Hyphomicrobiales</taxon>
        <taxon>Rhizobiaceae</taxon>
        <taxon>Rhizobium/Agrobacterium group</taxon>
        <taxon>Rhizobium</taxon>
    </lineage>
</organism>
<protein>
    <recommendedName>
        <fullName evidence="5">DUF883 family protein</fullName>
    </recommendedName>
</protein>
<evidence type="ECO:0008006" key="5">
    <source>
        <dbReference type="Google" id="ProtNLM"/>
    </source>
</evidence>
<reference evidence="3 4" key="1">
    <citation type="submission" date="2019-12" db="EMBL/GenBank/DDBJ databases">
        <title>Rhizobium genotypes associated with high levels of biological nitrogen fixation by grain legumes in a temperate-maritime cropping system.</title>
        <authorList>
            <person name="Maluk M."/>
            <person name="Francesc Ferrando Molina F."/>
            <person name="Lopez Del Egido L."/>
            <person name="Lafos M."/>
            <person name="Langarica-Fuentes A."/>
            <person name="Gebre Yohannes G."/>
            <person name="Young M.W."/>
            <person name="Martin P."/>
            <person name="Gantlett R."/>
            <person name="Kenicer G."/>
            <person name="Hawes C."/>
            <person name="Begg G.S."/>
            <person name="Quilliam R.S."/>
            <person name="Squire G.R."/>
            <person name="Poole P.S."/>
            <person name="Young P.W."/>
            <person name="Iannetta P.M."/>
            <person name="James E.K."/>
        </authorList>
    </citation>
    <scope>NUCLEOTIDE SEQUENCE [LARGE SCALE GENOMIC DNA]</scope>
    <source>
        <strain evidence="3 4">JHI1118</strain>
    </source>
</reference>
<sequence length="94" mass="9982">MAETTKSASAQSSSARAQTETAMEDLAAQVAALREDLSRLSQSMAALGQGAKSVVAEEAQEITEQLRERVREEPIFMVAAAAGIGYLIGLLSRR</sequence>
<proteinExistence type="predicted"/>
<evidence type="ECO:0000256" key="1">
    <source>
        <dbReference type="SAM" id="MobiDB-lite"/>
    </source>
</evidence>